<feature type="transmembrane region" description="Helical" evidence="1">
    <location>
        <begin position="39"/>
        <end position="56"/>
    </location>
</feature>
<name>A0A0T9M019_YERIN</name>
<reference evidence="2 3" key="1">
    <citation type="submission" date="2015-03" db="EMBL/GenBank/DDBJ databases">
        <authorList>
            <person name="Murphy D."/>
        </authorList>
    </citation>
    <scope>NUCLEOTIDE SEQUENCE [LARGE SCALE GENOMIC DNA]</scope>
    <source>
        <strain evidence="2 3">BR165/97</strain>
    </source>
</reference>
<dbReference type="AlphaFoldDB" id="A0A0T9M019"/>
<keyword evidence="1" id="KW-1133">Transmembrane helix</keyword>
<keyword evidence="1" id="KW-0812">Transmembrane</keyword>
<evidence type="ECO:0000313" key="2">
    <source>
        <dbReference type="EMBL" id="CNF43473.1"/>
    </source>
</evidence>
<accession>A0A0T9M019</accession>
<evidence type="ECO:0000256" key="1">
    <source>
        <dbReference type="SAM" id="Phobius"/>
    </source>
</evidence>
<proteinExistence type="predicted"/>
<sequence length="63" mass="7233">MNIDFMFSPPILLFLSACIAMLLFCLFNFLISFNLTRPIVFMLGLCFIGVGVFVVVKQNWPRL</sequence>
<evidence type="ECO:0000313" key="3">
    <source>
        <dbReference type="Proteomes" id="UP000038750"/>
    </source>
</evidence>
<feature type="transmembrane region" description="Helical" evidence="1">
    <location>
        <begin position="12"/>
        <end position="33"/>
    </location>
</feature>
<protein>
    <submittedName>
        <fullName evidence="2">Uncharacterized protein</fullName>
    </submittedName>
</protein>
<dbReference type="EMBL" id="CPZJ01000004">
    <property type="protein sequence ID" value="CNF43473.1"/>
    <property type="molecule type" value="Genomic_DNA"/>
</dbReference>
<gene>
    <name evidence="2" type="ORF">ERS008530_01177</name>
</gene>
<organism evidence="2 3">
    <name type="scientific">Yersinia intermedia</name>
    <dbReference type="NCBI Taxonomy" id="631"/>
    <lineage>
        <taxon>Bacteria</taxon>
        <taxon>Pseudomonadati</taxon>
        <taxon>Pseudomonadota</taxon>
        <taxon>Gammaproteobacteria</taxon>
        <taxon>Enterobacterales</taxon>
        <taxon>Yersiniaceae</taxon>
        <taxon>Yersinia</taxon>
    </lineage>
</organism>
<keyword evidence="1" id="KW-0472">Membrane</keyword>
<dbReference type="Proteomes" id="UP000038750">
    <property type="component" value="Unassembled WGS sequence"/>
</dbReference>